<accession>A0A0H4IX38</accession>
<dbReference type="GO" id="GO:0032153">
    <property type="term" value="C:cell division site"/>
    <property type="evidence" value="ECO:0007669"/>
    <property type="project" value="TreeGrafter"/>
</dbReference>
<name>A0A0H4IX38_9PROT</name>
<dbReference type="Proteomes" id="UP000066549">
    <property type="component" value="Chromosome"/>
</dbReference>
<dbReference type="EMBL" id="CP011002">
    <property type="protein sequence ID" value="AKO65526.1"/>
    <property type="molecule type" value="Genomic_DNA"/>
</dbReference>
<dbReference type="PANTHER" id="PTHR39455">
    <property type="entry name" value="CELL DIVISION PROTEIN ZAPD"/>
    <property type="match status" value="1"/>
</dbReference>
<dbReference type="GO" id="GO:0043093">
    <property type="term" value="P:FtsZ-dependent cytokinesis"/>
    <property type="evidence" value="ECO:0007669"/>
    <property type="project" value="TreeGrafter"/>
</dbReference>
<sequence>MINLEFPMNEKYRKYLKIEHLFNQYNYFIKQKHSDHITNILFQLLFKLNANAARADIKVELINDLQRIKTKYKTNIDDASKLKKNLEKINSFSPFALNNNKMIQELRVRSESPQGINDIDFSKYKIWTELQNTKSRNLFFKDLFKDLYIINESLSFILKILRKHFTKENLTANNMVAQLKLDPLVKFDLLTINLKSNSIFEPSISANKYAINMNFTHPVDDKKTKRIIKFSASLHSL</sequence>
<dbReference type="InterPro" id="IPR036268">
    <property type="entry name" value="ZapD_sf"/>
</dbReference>
<dbReference type="Pfam" id="PF07072">
    <property type="entry name" value="ZapD"/>
    <property type="match status" value="1"/>
</dbReference>
<protein>
    <recommendedName>
        <fullName evidence="3">Cell division protein ZapD</fullName>
    </recommendedName>
</protein>
<gene>
    <name evidence="1" type="ORF">VI33_01875</name>
</gene>
<proteinExistence type="predicted"/>
<evidence type="ECO:0000313" key="2">
    <source>
        <dbReference type="Proteomes" id="UP000066549"/>
    </source>
</evidence>
<reference evidence="1 2" key="1">
    <citation type="submission" date="2015-03" db="EMBL/GenBank/DDBJ databases">
        <title>Comparative analysis of the OM43 clade including a novel species from Red Sea uncovers genomic and metabolic diversity among marine methylotrophs.</title>
        <authorList>
            <person name="Jimenez-Infante F."/>
            <person name="Ngugi D.K."/>
            <person name="Vinu M."/>
            <person name="Alam I."/>
            <person name="Kamau A."/>
            <person name="Blom J."/>
            <person name="Bajic V.B."/>
            <person name="Stingl U."/>
        </authorList>
    </citation>
    <scope>NUCLEOTIDE SEQUENCE [LARGE SCALE GENOMIC DNA]</scope>
    <source>
        <strain evidence="1 2">MBRSH7</strain>
    </source>
</reference>
<dbReference type="Gene3D" id="1.10.3900.10">
    <property type="entry name" value="YacF-like"/>
    <property type="match status" value="1"/>
</dbReference>
<evidence type="ECO:0000313" key="1">
    <source>
        <dbReference type="EMBL" id="AKO65526.1"/>
    </source>
</evidence>
<dbReference type="InterPro" id="IPR009777">
    <property type="entry name" value="ZapD"/>
</dbReference>
<dbReference type="AlphaFoldDB" id="A0A0H4IX38"/>
<evidence type="ECO:0008006" key="3">
    <source>
        <dbReference type="Google" id="ProtNLM"/>
    </source>
</evidence>
<dbReference type="SUPFAM" id="SSF160950">
    <property type="entry name" value="YacF-like"/>
    <property type="match status" value="1"/>
</dbReference>
<keyword evidence="2" id="KW-1185">Reference proteome</keyword>
<dbReference type="PANTHER" id="PTHR39455:SF1">
    <property type="entry name" value="CELL DIVISION PROTEIN ZAPD"/>
    <property type="match status" value="1"/>
</dbReference>
<organism evidence="1 2">
    <name type="scientific">Methylophilales bacterium MBRS-H7</name>
    <dbReference type="NCBI Taxonomy" id="1623450"/>
    <lineage>
        <taxon>Bacteria</taxon>
        <taxon>Pseudomonadati</taxon>
        <taxon>Pseudomonadota</taxon>
        <taxon>Betaproteobacteria</taxon>
        <taxon>Nitrosomonadales</taxon>
        <taxon>OM43 clade</taxon>
    </lineage>
</organism>
<dbReference type="OrthoDB" id="5294622at2"/>